<dbReference type="InterPro" id="IPR036574">
    <property type="entry name" value="Scorpion_toxin-like_sf"/>
</dbReference>
<reference evidence="3" key="5">
    <citation type="journal article" date="2021" name="G3 (Bethesda)">
        <title>Aegilops tauschii genome assembly Aet v5.0 features greater sequence contiguity and improved annotation.</title>
        <authorList>
            <person name="Wang L."/>
            <person name="Zhu T."/>
            <person name="Rodriguez J.C."/>
            <person name="Deal K.R."/>
            <person name="Dubcovsky J."/>
            <person name="McGuire P.E."/>
            <person name="Lux T."/>
            <person name="Spannagl M."/>
            <person name="Mayer K.F.X."/>
            <person name="Baldrich P."/>
            <person name="Meyers B.C."/>
            <person name="Huo N."/>
            <person name="Gu Y.Q."/>
            <person name="Zhou H."/>
            <person name="Devos K.M."/>
            <person name="Bennetzen J.L."/>
            <person name="Unver T."/>
            <person name="Budak H."/>
            <person name="Gulick P.J."/>
            <person name="Galiba G."/>
            <person name="Kalapos B."/>
            <person name="Nelson D.R."/>
            <person name="Li P."/>
            <person name="You F.M."/>
            <person name="Luo M.C."/>
            <person name="Dvorak J."/>
        </authorList>
    </citation>
    <scope>NUCLEOTIDE SEQUENCE [LARGE SCALE GENOMIC DNA]</scope>
    <source>
        <strain evidence="3">cv. AL8/78</strain>
    </source>
</reference>
<name>A0A453JNY0_AEGTS</name>
<keyword evidence="4" id="KW-1185">Reference proteome</keyword>
<feature type="chain" id="PRO_5019154729" description="Knottins-like domain-containing protein" evidence="1">
    <location>
        <begin position="33"/>
        <end position="84"/>
    </location>
</feature>
<keyword evidence="1" id="KW-0732">Signal</keyword>
<dbReference type="InterPro" id="IPR003614">
    <property type="entry name" value="Knottins"/>
</dbReference>
<reference evidence="4" key="2">
    <citation type="journal article" date="2017" name="Nat. Plants">
        <title>The Aegilops tauschii genome reveals multiple impacts of transposons.</title>
        <authorList>
            <person name="Zhao G."/>
            <person name="Zou C."/>
            <person name="Li K."/>
            <person name="Wang K."/>
            <person name="Li T."/>
            <person name="Gao L."/>
            <person name="Zhang X."/>
            <person name="Wang H."/>
            <person name="Yang Z."/>
            <person name="Liu X."/>
            <person name="Jiang W."/>
            <person name="Mao L."/>
            <person name="Kong X."/>
            <person name="Jiao Y."/>
            <person name="Jia J."/>
        </authorList>
    </citation>
    <scope>NUCLEOTIDE SEQUENCE [LARGE SCALE GENOMIC DNA]</scope>
    <source>
        <strain evidence="4">cv. AL8/78</strain>
    </source>
</reference>
<dbReference type="Pfam" id="PF00304">
    <property type="entry name" value="Gamma-thionin"/>
    <property type="match status" value="1"/>
</dbReference>
<dbReference type="GO" id="GO:0006952">
    <property type="term" value="P:defense response"/>
    <property type="evidence" value="ECO:0007669"/>
    <property type="project" value="InterPro"/>
</dbReference>
<protein>
    <recommendedName>
        <fullName evidence="2">Knottins-like domain-containing protein</fullName>
    </recommendedName>
</protein>
<feature type="domain" description="Knottins-like" evidence="2">
    <location>
        <begin position="34"/>
        <end position="84"/>
    </location>
</feature>
<dbReference type="Gene3D" id="3.30.30.10">
    <property type="entry name" value="Knottin, scorpion toxin-like"/>
    <property type="match status" value="1"/>
</dbReference>
<dbReference type="Gramene" id="AET5Gv20140100.2">
    <property type="protein sequence ID" value="AET5Gv20140100.2"/>
    <property type="gene ID" value="AET5Gv20140100"/>
</dbReference>
<reference evidence="4" key="1">
    <citation type="journal article" date="2014" name="Science">
        <title>Ancient hybridizations among the ancestral genomes of bread wheat.</title>
        <authorList>
            <consortium name="International Wheat Genome Sequencing Consortium,"/>
            <person name="Marcussen T."/>
            <person name="Sandve S.R."/>
            <person name="Heier L."/>
            <person name="Spannagl M."/>
            <person name="Pfeifer M."/>
            <person name="Jakobsen K.S."/>
            <person name="Wulff B.B."/>
            <person name="Steuernagel B."/>
            <person name="Mayer K.F."/>
            <person name="Olsen O.A."/>
        </authorList>
    </citation>
    <scope>NUCLEOTIDE SEQUENCE [LARGE SCALE GENOMIC DNA]</scope>
    <source>
        <strain evidence="4">cv. AL8/78</strain>
    </source>
</reference>
<accession>A0A453JNY0</accession>
<dbReference type="EnsemblPlants" id="AET5Gv20140100.2">
    <property type="protein sequence ID" value="AET5Gv20140100.2"/>
    <property type="gene ID" value="AET5Gv20140100"/>
</dbReference>
<evidence type="ECO:0000259" key="2">
    <source>
        <dbReference type="SMART" id="SM00505"/>
    </source>
</evidence>
<evidence type="ECO:0000256" key="1">
    <source>
        <dbReference type="SAM" id="SignalP"/>
    </source>
</evidence>
<organism evidence="3 4">
    <name type="scientific">Aegilops tauschii subsp. strangulata</name>
    <name type="common">Goatgrass</name>
    <dbReference type="NCBI Taxonomy" id="200361"/>
    <lineage>
        <taxon>Eukaryota</taxon>
        <taxon>Viridiplantae</taxon>
        <taxon>Streptophyta</taxon>
        <taxon>Embryophyta</taxon>
        <taxon>Tracheophyta</taxon>
        <taxon>Spermatophyta</taxon>
        <taxon>Magnoliopsida</taxon>
        <taxon>Liliopsida</taxon>
        <taxon>Poales</taxon>
        <taxon>Poaceae</taxon>
        <taxon>BOP clade</taxon>
        <taxon>Pooideae</taxon>
        <taxon>Triticodae</taxon>
        <taxon>Triticeae</taxon>
        <taxon>Triticinae</taxon>
        <taxon>Aegilops</taxon>
    </lineage>
</organism>
<reference evidence="3" key="3">
    <citation type="journal article" date="2017" name="Nature">
        <title>Genome sequence of the progenitor of the wheat D genome Aegilops tauschii.</title>
        <authorList>
            <person name="Luo M.C."/>
            <person name="Gu Y.Q."/>
            <person name="Puiu D."/>
            <person name="Wang H."/>
            <person name="Twardziok S.O."/>
            <person name="Deal K.R."/>
            <person name="Huo N."/>
            <person name="Zhu T."/>
            <person name="Wang L."/>
            <person name="Wang Y."/>
            <person name="McGuire P.E."/>
            <person name="Liu S."/>
            <person name="Long H."/>
            <person name="Ramasamy R.K."/>
            <person name="Rodriguez J.C."/>
            <person name="Van S.L."/>
            <person name="Yuan L."/>
            <person name="Wang Z."/>
            <person name="Xia Z."/>
            <person name="Xiao L."/>
            <person name="Anderson O.D."/>
            <person name="Ouyang S."/>
            <person name="Liang Y."/>
            <person name="Zimin A.V."/>
            <person name="Pertea G."/>
            <person name="Qi P."/>
            <person name="Bennetzen J.L."/>
            <person name="Dai X."/>
            <person name="Dawson M.W."/>
            <person name="Muller H.G."/>
            <person name="Kugler K."/>
            <person name="Rivarola-Duarte L."/>
            <person name="Spannagl M."/>
            <person name="Mayer K.F.X."/>
            <person name="Lu F.H."/>
            <person name="Bevan M.W."/>
            <person name="Leroy P."/>
            <person name="Li P."/>
            <person name="You F.M."/>
            <person name="Sun Q."/>
            <person name="Liu Z."/>
            <person name="Lyons E."/>
            <person name="Wicker T."/>
            <person name="Salzberg S.L."/>
            <person name="Devos K.M."/>
            <person name="Dvorak J."/>
        </authorList>
    </citation>
    <scope>NUCLEOTIDE SEQUENCE [LARGE SCALE GENOMIC DNA]</scope>
    <source>
        <strain evidence="3">cv. AL8/78</strain>
    </source>
</reference>
<evidence type="ECO:0000313" key="4">
    <source>
        <dbReference type="Proteomes" id="UP000015105"/>
    </source>
</evidence>
<dbReference type="Proteomes" id="UP000015105">
    <property type="component" value="Chromosome 5D"/>
</dbReference>
<evidence type="ECO:0000313" key="3">
    <source>
        <dbReference type="EnsemblPlants" id="AET5Gv20140100.2"/>
    </source>
</evidence>
<sequence length="84" mass="9077">GDMAMAAPKLKVPGLCLLLLIMPLLLLPGCQGATCREPSKTYTAPNCATGRCVEHCQMEGFRGGVCEGNYFDPYKIVCFCNKNC</sequence>
<dbReference type="AlphaFoldDB" id="A0A453JNY0"/>
<reference evidence="3" key="4">
    <citation type="submission" date="2019-03" db="UniProtKB">
        <authorList>
            <consortium name="EnsemblPlants"/>
        </authorList>
    </citation>
    <scope>IDENTIFICATION</scope>
</reference>
<proteinExistence type="predicted"/>
<feature type="signal peptide" evidence="1">
    <location>
        <begin position="1"/>
        <end position="32"/>
    </location>
</feature>
<dbReference type="SUPFAM" id="SSF57095">
    <property type="entry name" value="Scorpion toxin-like"/>
    <property type="match status" value="1"/>
</dbReference>
<dbReference type="SMART" id="SM00505">
    <property type="entry name" value="Knot1"/>
    <property type="match status" value="1"/>
</dbReference>